<keyword evidence="1" id="KW-1133">Transmembrane helix</keyword>
<proteinExistence type="predicted"/>
<name>A0A8W8KFT1_MAGGI</name>
<accession>A0A8W8KFT1</accession>
<dbReference type="OrthoDB" id="6130531at2759"/>
<evidence type="ECO:0000313" key="4">
    <source>
        <dbReference type="Proteomes" id="UP000005408"/>
    </source>
</evidence>
<organism evidence="3 4">
    <name type="scientific">Magallana gigas</name>
    <name type="common">Pacific oyster</name>
    <name type="synonym">Crassostrea gigas</name>
    <dbReference type="NCBI Taxonomy" id="29159"/>
    <lineage>
        <taxon>Eukaryota</taxon>
        <taxon>Metazoa</taxon>
        <taxon>Spiralia</taxon>
        <taxon>Lophotrochozoa</taxon>
        <taxon>Mollusca</taxon>
        <taxon>Bivalvia</taxon>
        <taxon>Autobranchia</taxon>
        <taxon>Pteriomorphia</taxon>
        <taxon>Ostreida</taxon>
        <taxon>Ostreoidea</taxon>
        <taxon>Ostreidae</taxon>
        <taxon>Magallana</taxon>
    </lineage>
</organism>
<keyword evidence="2" id="KW-0732">Signal</keyword>
<feature type="signal peptide" evidence="2">
    <location>
        <begin position="1"/>
        <end position="25"/>
    </location>
</feature>
<evidence type="ECO:0000256" key="2">
    <source>
        <dbReference type="SAM" id="SignalP"/>
    </source>
</evidence>
<dbReference type="EnsemblMetazoa" id="G22981.3">
    <property type="protein sequence ID" value="G22981.3:cds"/>
    <property type="gene ID" value="G22981"/>
</dbReference>
<keyword evidence="1" id="KW-0472">Membrane</keyword>
<sequence>MSCSRRLFVCTCFYLLAITIGSSYGHKECTQGIKNSSLKCCIGYREIENMCTECIGFYGEECSIPCPAGFYGRQCKTPCNCSPYETCNHFVGCKSDFTCGEGHHSVKGNLKWMLMIFFICLQGFNLVFCIGYPLRKRKNWIRKMMIRKMGKCRRCFLFSQQKGKTVRNKGHSDSHPMHRSADYGYVGDGYHQIHFPN</sequence>
<protein>
    <submittedName>
        <fullName evidence="3">Uncharacterized protein</fullName>
    </submittedName>
</protein>
<keyword evidence="1" id="KW-0812">Transmembrane</keyword>
<feature type="chain" id="PRO_5036475725" evidence="2">
    <location>
        <begin position="26"/>
        <end position="197"/>
    </location>
</feature>
<reference evidence="3" key="1">
    <citation type="submission" date="2022-08" db="UniProtKB">
        <authorList>
            <consortium name="EnsemblMetazoa"/>
        </authorList>
    </citation>
    <scope>IDENTIFICATION</scope>
    <source>
        <strain evidence="3">05x7-T-G4-1.051#20</strain>
    </source>
</reference>
<dbReference type="Gene3D" id="2.170.300.10">
    <property type="entry name" value="Tie2 ligand-binding domain superfamily"/>
    <property type="match status" value="1"/>
</dbReference>
<dbReference type="Proteomes" id="UP000005408">
    <property type="component" value="Unassembled WGS sequence"/>
</dbReference>
<dbReference type="AlphaFoldDB" id="A0A8W8KFT1"/>
<feature type="transmembrane region" description="Helical" evidence="1">
    <location>
        <begin position="112"/>
        <end position="134"/>
    </location>
</feature>
<evidence type="ECO:0000256" key="1">
    <source>
        <dbReference type="SAM" id="Phobius"/>
    </source>
</evidence>
<evidence type="ECO:0000313" key="3">
    <source>
        <dbReference type="EnsemblMetazoa" id="G22981.3:cds"/>
    </source>
</evidence>
<keyword evidence="4" id="KW-1185">Reference proteome</keyword>